<protein>
    <recommendedName>
        <fullName evidence="1">ChrR-like cupin domain-containing protein</fullName>
    </recommendedName>
</protein>
<dbReference type="InterPro" id="IPR014710">
    <property type="entry name" value="RmlC-like_jellyroll"/>
</dbReference>
<evidence type="ECO:0000313" key="2">
    <source>
        <dbReference type="EMBL" id="GAI86809.1"/>
    </source>
</evidence>
<feature type="domain" description="ChrR-like cupin" evidence="1">
    <location>
        <begin position="6"/>
        <end position="104"/>
    </location>
</feature>
<sequence>MAKKEQEIHETENIPWKAVERYPGVYEKVLNEDPETGSVTRLLRFDPGTVFNEVLRHDFYEEIYVLSGTLIDMGKNLTLKAGYYGYRHPGMEHGPYSSPDGMMTLEIRNYEK</sequence>
<accession>X1U3B8</accession>
<proteinExistence type="predicted"/>
<dbReference type="InterPro" id="IPR025979">
    <property type="entry name" value="ChrR-like_cupin_dom"/>
</dbReference>
<dbReference type="Pfam" id="PF12973">
    <property type="entry name" value="Cupin_7"/>
    <property type="match status" value="1"/>
</dbReference>
<comment type="caution">
    <text evidence="2">The sequence shown here is derived from an EMBL/GenBank/DDBJ whole genome shotgun (WGS) entry which is preliminary data.</text>
</comment>
<organism evidence="2">
    <name type="scientific">marine sediment metagenome</name>
    <dbReference type="NCBI Taxonomy" id="412755"/>
    <lineage>
        <taxon>unclassified sequences</taxon>
        <taxon>metagenomes</taxon>
        <taxon>ecological metagenomes</taxon>
    </lineage>
</organism>
<evidence type="ECO:0000259" key="1">
    <source>
        <dbReference type="Pfam" id="PF12973"/>
    </source>
</evidence>
<dbReference type="AlphaFoldDB" id="X1U3B8"/>
<dbReference type="InterPro" id="IPR011051">
    <property type="entry name" value="RmlC_Cupin_sf"/>
</dbReference>
<reference evidence="2" key="1">
    <citation type="journal article" date="2014" name="Front. Microbiol.">
        <title>High frequency of phylogenetically diverse reductive dehalogenase-homologous genes in deep subseafloor sedimentary metagenomes.</title>
        <authorList>
            <person name="Kawai M."/>
            <person name="Futagami T."/>
            <person name="Toyoda A."/>
            <person name="Takaki Y."/>
            <person name="Nishi S."/>
            <person name="Hori S."/>
            <person name="Arai W."/>
            <person name="Tsubouchi T."/>
            <person name="Morono Y."/>
            <person name="Uchiyama I."/>
            <person name="Ito T."/>
            <person name="Fujiyama A."/>
            <person name="Inagaki F."/>
            <person name="Takami H."/>
        </authorList>
    </citation>
    <scope>NUCLEOTIDE SEQUENCE</scope>
    <source>
        <strain evidence="2">Expedition CK06-06</strain>
    </source>
</reference>
<name>X1U3B8_9ZZZZ</name>
<gene>
    <name evidence="2" type="ORF">S12H4_19964</name>
</gene>
<dbReference type="SUPFAM" id="SSF51182">
    <property type="entry name" value="RmlC-like cupins"/>
    <property type="match status" value="1"/>
</dbReference>
<dbReference type="Gene3D" id="2.60.120.10">
    <property type="entry name" value="Jelly Rolls"/>
    <property type="match status" value="1"/>
</dbReference>
<dbReference type="EMBL" id="BARW01010053">
    <property type="protein sequence ID" value="GAI86809.1"/>
    <property type="molecule type" value="Genomic_DNA"/>
</dbReference>